<keyword evidence="8" id="KW-1185">Reference proteome</keyword>
<dbReference type="RefSeq" id="WP_015452725.1">
    <property type="nucleotide sequence ID" value="NC_020549.1"/>
</dbReference>
<feature type="transmembrane region" description="Helical" evidence="6">
    <location>
        <begin position="221"/>
        <end position="251"/>
    </location>
</feature>
<evidence type="ECO:0000256" key="6">
    <source>
        <dbReference type="SAM" id="Phobius"/>
    </source>
</evidence>
<evidence type="ECO:0000256" key="4">
    <source>
        <dbReference type="ARBA" id="ARBA00022989"/>
    </source>
</evidence>
<keyword evidence="2" id="KW-1003">Cell membrane</keyword>
<dbReference type="CDD" id="cd06581">
    <property type="entry name" value="TM_PBP1_LivM_like"/>
    <property type="match status" value="1"/>
</dbReference>
<dbReference type="InterPro" id="IPR043428">
    <property type="entry name" value="LivM-like"/>
</dbReference>
<dbReference type="EMBL" id="CP004005">
    <property type="protein sequence ID" value="AGH17130.1"/>
    <property type="molecule type" value="Genomic_DNA"/>
</dbReference>
<evidence type="ECO:0000313" key="7">
    <source>
        <dbReference type="EMBL" id="AGH17130.1"/>
    </source>
</evidence>
<dbReference type="PANTHER" id="PTHR30482">
    <property type="entry name" value="HIGH-AFFINITY BRANCHED-CHAIN AMINO ACID TRANSPORT SYSTEM PERMEASE"/>
    <property type="match status" value="1"/>
</dbReference>
<feature type="transmembrane region" description="Helical" evidence="6">
    <location>
        <begin position="263"/>
        <end position="281"/>
    </location>
</feature>
<sequence length="351" mass="39399">MSIFSLRLNKYDKILCLLAVVYPLLLFLFLGATKSQKYIDSMGIQILIYVMFAWGLSIVVGSLGLLSLNCVIAYAIGAYSYVILGSRYGLSIWLLIPVSAMISGACGMIMGLPSLKFRGDYLAIATLIMSEIFQNILIKWKPITNGKAGIYVADRLYFLGTTVRSLIRFFRFPSSFVIYEIFMYYVLLGMCFLSASIILWLRRTAISNAWRTIRDNQKAFFSLNTTIIFAKLSAFAVSSAFIGMAGAFFAASRDRISPDMFKFSENIIVISIVILGGMTSLSKIAKATAILIGVVELCCGMNFYYFNSLLKFDCSFNMRHTTLMVIALFLVILMRSHSLLRLRTPSNFLER</sequence>
<evidence type="ECO:0000256" key="1">
    <source>
        <dbReference type="ARBA" id="ARBA00004651"/>
    </source>
</evidence>
<accession>A0ABM5NG47</accession>
<comment type="subcellular location">
    <subcellularLocation>
        <location evidence="1">Cell membrane</location>
        <topology evidence="1">Multi-pass membrane protein</topology>
    </subcellularLocation>
</comment>
<name>A0ABM5NG47_LIBAS</name>
<protein>
    <submittedName>
        <fullName evidence="7">ABC transporter membrane spanning protein</fullName>
    </submittedName>
</protein>
<proteinExistence type="predicted"/>
<keyword evidence="5 6" id="KW-0472">Membrane</keyword>
<dbReference type="PANTHER" id="PTHR30482:SF20">
    <property type="entry name" value="HIGH-AFFINITY BRANCHED-CHAIN AMINO ACID TRANSPORT SYSTEM PERMEASE PROTEIN LIVM"/>
    <property type="match status" value="1"/>
</dbReference>
<feature type="transmembrane region" description="Helical" evidence="6">
    <location>
        <begin position="88"/>
        <end position="115"/>
    </location>
</feature>
<evidence type="ECO:0000256" key="5">
    <source>
        <dbReference type="ARBA" id="ARBA00023136"/>
    </source>
</evidence>
<feature type="transmembrane region" description="Helical" evidence="6">
    <location>
        <begin position="182"/>
        <end position="201"/>
    </location>
</feature>
<dbReference type="Proteomes" id="UP000011820">
    <property type="component" value="Chromosome"/>
</dbReference>
<dbReference type="InterPro" id="IPR001851">
    <property type="entry name" value="ABC_transp_permease"/>
</dbReference>
<gene>
    <name evidence="7" type="ORF">WSI_03800</name>
</gene>
<feature type="transmembrane region" description="Helical" evidence="6">
    <location>
        <begin position="288"/>
        <end position="306"/>
    </location>
</feature>
<keyword evidence="3 6" id="KW-0812">Transmembrane</keyword>
<reference evidence="7 8" key="1">
    <citation type="journal article" date="2013" name="Genome Announc.">
        <title>Complete Genome Sequence of a Chinese Strain of 'Candidatus Liberibacter asiaticus'.</title>
        <authorList>
            <person name="Lin H."/>
            <person name="Han C.S."/>
            <person name="Liu B."/>
            <person name="Lou B."/>
            <person name="Bai X."/>
            <person name="Deng C."/>
            <person name="Civerolo E.L."/>
            <person name="Gupta G."/>
        </authorList>
    </citation>
    <scope>NUCLEOTIDE SEQUENCE [LARGE SCALE GENOMIC DNA]</scope>
    <source>
        <strain evidence="8">gxpsy</strain>
    </source>
</reference>
<feature type="transmembrane region" description="Helical" evidence="6">
    <location>
        <begin position="318"/>
        <end position="334"/>
    </location>
</feature>
<feature type="transmembrane region" description="Helical" evidence="6">
    <location>
        <begin position="51"/>
        <end position="76"/>
    </location>
</feature>
<evidence type="ECO:0000313" key="8">
    <source>
        <dbReference type="Proteomes" id="UP000011820"/>
    </source>
</evidence>
<evidence type="ECO:0000256" key="3">
    <source>
        <dbReference type="ARBA" id="ARBA00022692"/>
    </source>
</evidence>
<dbReference type="Pfam" id="PF02653">
    <property type="entry name" value="BPD_transp_2"/>
    <property type="match status" value="1"/>
</dbReference>
<organism evidence="7 8">
    <name type="scientific">Candidatus Liberibacter asiaticus str. gxpsy</name>
    <dbReference type="NCBI Taxonomy" id="1174529"/>
    <lineage>
        <taxon>Bacteria</taxon>
        <taxon>Pseudomonadati</taxon>
        <taxon>Pseudomonadota</taxon>
        <taxon>Alphaproteobacteria</taxon>
        <taxon>Hyphomicrobiales</taxon>
        <taxon>Rhizobiaceae</taxon>
        <taxon>Liberibacter</taxon>
    </lineage>
</organism>
<keyword evidence="4 6" id="KW-1133">Transmembrane helix</keyword>
<evidence type="ECO:0000256" key="2">
    <source>
        <dbReference type="ARBA" id="ARBA00022475"/>
    </source>
</evidence>